<dbReference type="PANTHER" id="PTHR11254">
    <property type="entry name" value="HECT DOMAIN UBIQUITIN-PROTEIN LIGASE"/>
    <property type="match status" value="1"/>
</dbReference>
<name>A4VDG4_TETTS</name>
<organism evidence="10 11">
    <name type="scientific">Tetrahymena thermophila (strain SB210)</name>
    <dbReference type="NCBI Taxonomy" id="312017"/>
    <lineage>
        <taxon>Eukaryota</taxon>
        <taxon>Sar</taxon>
        <taxon>Alveolata</taxon>
        <taxon>Ciliophora</taxon>
        <taxon>Intramacronucleata</taxon>
        <taxon>Oligohymenophorea</taxon>
        <taxon>Hymenostomatida</taxon>
        <taxon>Tetrahymenina</taxon>
        <taxon>Tetrahymenidae</taxon>
        <taxon>Tetrahymena</taxon>
    </lineage>
</organism>
<evidence type="ECO:0000256" key="1">
    <source>
        <dbReference type="ARBA" id="ARBA00000885"/>
    </source>
</evidence>
<dbReference type="SMART" id="SM00119">
    <property type="entry name" value="HECTc"/>
    <property type="match status" value="1"/>
</dbReference>
<dbReference type="GO" id="GO:0016567">
    <property type="term" value="P:protein ubiquitination"/>
    <property type="evidence" value="ECO:0007669"/>
    <property type="project" value="TreeGrafter"/>
</dbReference>
<feature type="region of interest" description="Disordered" evidence="8">
    <location>
        <begin position="1169"/>
        <end position="1195"/>
    </location>
</feature>
<dbReference type="SUPFAM" id="SSF56204">
    <property type="entry name" value="Hect, E3 ligase catalytic domain"/>
    <property type="match status" value="1"/>
</dbReference>
<feature type="compositionally biased region" description="Polar residues" evidence="8">
    <location>
        <begin position="1467"/>
        <end position="1485"/>
    </location>
</feature>
<feature type="active site" description="Glycyl thioester intermediate" evidence="6">
    <location>
        <position position="4179"/>
    </location>
</feature>
<dbReference type="eggNOG" id="KOG0939">
    <property type="taxonomic scope" value="Eukaryota"/>
</dbReference>
<dbReference type="Proteomes" id="UP000009168">
    <property type="component" value="Unassembled WGS sequence"/>
</dbReference>
<dbReference type="GeneID" id="7823465"/>
<feature type="compositionally biased region" description="Polar residues" evidence="8">
    <location>
        <begin position="675"/>
        <end position="684"/>
    </location>
</feature>
<feature type="region of interest" description="Disordered" evidence="8">
    <location>
        <begin position="2476"/>
        <end position="2504"/>
    </location>
</feature>
<dbReference type="InParanoid" id="A4VDG4"/>
<dbReference type="InterPro" id="IPR050409">
    <property type="entry name" value="E3_ubiq-protein_ligase"/>
</dbReference>
<evidence type="ECO:0000313" key="11">
    <source>
        <dbReference type="Proteomes" id="UP000009168"/>
    </source>
</evidence>
<keyword evidence="4" id="KW-0808">Transferase</keyword>
<comment type="catalytic activity">
    <reaction evidence="1">
        <text>S-ubiquitinyl-[E2 ubiquitin-conjugating enzyme]-L-cysteine + [acceptor protein]-L-lysine = [E2 ubiquitin-conjugating enzyme]-L-cysteine + N(6)-ubiquitinyl-[acceptor protein]-L-lysine.</text>
        <dbReference type="EC" id="2.3.2.26"/>
    </reaction>
</comment>
<evidence type="ECO:0000256" key="7">
    <source>
        <dbReference type="SAM" id="Coils"/>
    </source>
</evidence>
<feature type="domain" description="HECT" evidence="9">
    <location>
        <begin position="3884"/>
        <end position="4211"/>
    </location>
</feature>
<feature type="region of interest" description="Disordered" evidence="8">
    <location>
        <begin position="1464"/>
        <end position="1503"/>
    </location>
</feature>
<feature type="coiled-coil region" evidence="7">
    <location>
        <begin position="1596"/>
        <end position="1627"/>
    </location>
</feature>
<gene>
    <name evidence="10" type="ORF">TTHERM_00138459</name>
</gene>
<dbReference type="HOGENOM" id="CLU_229642_0_0_1"/>
<keyword evidence="10" id="KW-0378">Hydrolase</keyword>
<evidence type="ECO:0000256" key="3">
    <source>
        <dbReference type="ARBA" id="ARBA00012485"/>
    </source>
</evidence>
<keyword evidence="7" id="KW-0175">Coiled coil</keyword>
<evidence type="ECO:0000256" key="5">
    <source>
        <dbReference type="ARBA" id="ARBA00022786"/>
    </source>
</evidence>
<keyword evidence="11" id="KW-1185">Reference proteome</keyword>
<dbReference type="Pfam" id="PF00632">
    <property type="entry name" value="HECT"/>
    <property type="match status" value="1"/>
</dbReference>
<proteinExistence type="predicted"/>
<evidence type="ECO:0000256" key="4">
    <source>
        <dbReference type="ARBA" id="ARBA00022679"/>
    </source>
</evidence>
<dbReference type="InterPro" id="IPR000569">
    <property type="entry name" value="HECT_dom"/>
</dbReference>
<dbReference type="InterPro" id="IPR035983">
    <property type="entry name" value="Hect_E3_ubiquitin_ligase"/>
</dbReference>
<comment type="pathway">
    <text evidence="2">Protein modification; protein ubiquitination.</text>
</comment>
<feature type="coiled-coil region" evidence="7">
    <location>
        <begin position="1751"/>
        <end position="1798"/>
    </location>
</feature>
<feature type="compositionally biased region" description="Basic and acidic residues" evidence="8">
    <location>
        <begin position="1724"/>
        <end position="1733"/>
    </location>
</feature>
<feature type="compositionally biased region" description="Basic and acidic residues" evidence="8">
    <location>
        <begin position="2746"/>
        <end position="2756"/>
    </location>
</feature>
<keyword evidence="10" id="KW-0645">Protease</keyword>
<dbReference type="CDD" id="cd00078">
    <property type="entry name" value="HECTc"/>
    <property type="match status" value="1"/>
</dbReference>
<feature type="region of interest" description="Disordered" evidence="8">
    <location>
        <begin position="2730"/>
        <end position="2756"/>
    </location>
</feature>
<feature type="compositionally biased region" description="Low complexity" evidence="8">
    <location>
        <begin position="1486"/>
        <end position="1497"/>
    </location>
</feature>
<feature type="region of interest" description="Disordered" evidence="8">
    <location>
        <begin position="674"/>
        <end position="699"/>
    </location>
</feature>
<reference evidence="11" key="1">
    <citation type="journal article" date="2006" name="PLoS Biol.">
        <title>Macronuclear genome sequence of the ciliate Tetrahymena thermophila, a model eukaryote.</title>
        <authorList>
            <person name="Eisen J.A."/>
            <person name="Coyne R.S."/>
            <person name="Wu M."/>
            <person name="Wu D."/>
            <person name="Thiagarajan M."/>
            <person name="Wortman J.R."/>
            <person name="Badger J.H."/>
            <person name="Ren Q."/>
            <person name="Amedeo P."/>
            <person name="Jones K.M."/>
            <person name="Tallon L.J."/>
            <person name="Delcher A.L."/>
            <person name="Salzberg S.L."/>
            <person name="Silva J.C."/>
            <person name="Haas B.J."/>
            <person name="Majoros W.H."/>
            <person name="Farzad M."/>
            <person name="Carlton J.M."/>
            <person name="Smith R.K. Jr."/>
            <person name="Garg J."/>
            <person name="Pearlman R.E."/>
            <person name="Karrer K.M."/>
            <person name="Sun L."/>
            <person name="Manning G."/>
            <person name="Elde N.C."/>
            <person name="Turkewitz A.P."/>
            <person name="Asai D.J."/>
            <person name="Wilkes D.E."/>
            <person name="Wang Y."/>
            <person name="Cai H."/>
            <person name="Collins K."/>
            <person name="Stewart B.A."/>
            <person name="Lee S.R."/>
            <person name="Wilamowska K."/>
            <person name="Weinberg Z."/>
            <person name="Ruzzo W.L."/>
            <person name="Wloga D."/>
            <person name="Gaertig J."/>
            <person name="Frankel J."/>
            <person name="Tsao C.-C."/>
            <person name="Gorovsky M.A."/>
            <person name="Keeling P.J."/>
            <person name="Waller R.F."/>
            <person name="Patron N.J."/>
            <person name="Cherry J.M."/>
            <person name="Stover N.A."/>
            <person name="Krieger C.J."/>
            <person name="del Toro C."/>
            <person name="Ryder H.F."/>
            <person name="Williamson S.C."/>
            <person name="Barbeau R.A."/>
            <person name="Hamilton E.P."/>
            <person name="Orias E."/>
        </authorList>
    </citation>
    <scope>NUCLEOTIDE SEQUENCE [LARGE SCALE GENOMIC DNA]</scope>
    <source>
        <strain evidence="11">SB210</strain>
    </source>
</reference>
<dbReference type="Gene3D" id="3.90.1750.10">
    <property type="entry name" value="Hect, E3 ligase catalytic domains"/>
    <property type="match status" value="1"/>
</dbReference>
<protein>
    <recommendedName>
        <fullName evidence="3">HECT-type E3 ubiquitin transferase</fullName>
        <ecNumber evidence="3">2.3.2.26</ecNumber>
    </recommendedName>
</protein>
<dbReference type="OrthoDB" id="409931at2759"/>
<feature type="compositionally biased region" description="Basic and acidic residues" evidence="8">
    <location>
        <begin position="686"/>
        <end position="695"/>
    </location>
</feature>
<keyword evidence="10" id="KW-0482">Metalloprotease</keyword>
<keyword evidence="5 6" id="KW-0833">Ubl conjugation pathway</keyword>
<evidence type="ECO:0000259" key="9">
    <source>
        <dbReference type="PROSITE" id="PS50237"/>
    </source>
</evidence>
<evidence type="ECO:0000256" key="6">
    <source>
        <dbReference type="PROSITE-ProRule" id="PRU00104"/>
    </source>
</evidence>
<evidence type="ECO:0000256" key="8">
    <source>
        <dbReference type="SAM" id="MobiDB-lite"/>
    </source>
</evidence>
<evidence type="ECO:0000256" key="2">
    <source>
        <dbReference type="ARBA" id="ARBA00004906"/>
    </source>
</evidence>
<dbReference type="Gene3D" id="3.30.2410.10">
    <property type="entry name" value="Hect, E3 ligase catalytic domain"/>
    <property type="match status" value="1"/>
</dbReference>
<dbReference type="STRING" id="312017.A4VDG4"/>
<dbReference type="KEGG" id="tet:TTHERM_00138459"/>
<dbReference type="GO" id="GO:0061630">
    <property type="term" value="F:ubiquitin protein ligase activity"/>
    <property type="evidence" value="ECO:0007669"/>
    <property type="project" value="UniProtKB-EC"/>
</dbReference>
<dbReference type="GO" id="GO:0006511">
    <property type="term" value="P:ubiquitin-dependent protein catabolic process"/>
    <property type="evidence" value="ECO:0007669"/>
    <property type="project" value="TreeGrafter"/>
</dbReference>
<feature type="compositionally biased region" description="Low complexity" evidence="8">
    <location>
        <begin position="2486"/>
        <end position="2504"/>
    </location>
</feature>
<dbReference type="PANTHER" id="PTHR11254:SF440">
    <property type="entry name" value="E3 UBIQUITIN-PROTEIN LIGASE NEDD-4"/>
    <property type="match status" value="1"/>
</dbReference>
<dbReference type="EMBL" id="GG662639">
    <property type="protein sequence ID" value="EDK31553.2"/>
    <property type="molecule type" value="Genomic_DNA"/>
</dbReference>
<dbReference type="GO" id="GO:0005737">
    <property type="term" value="C:cytoplasm"/>
    <property type="evidence" value="ECO:0007669"/>
    <property type="project" value="TreeGrafter"/>
</dbReference>
<dbReference type="Gene3D" id="3.30.2160.10">
    <property type="entry name" value="Hect, E3 ligase catalytic domain"/>
    <property type="match status" value="1"/>
</dbReference>
<dbReference type="RefSeq" id="XP_001470867.2">
    <property type="nucleotide sequence ID" value="XM_001470817.2"/>
</dbReference>
<feature type="coiled-coil region" evidence="7">
    <location>
        <begin position="2792"/>
        <end position="2819"/>
    </location>
</feature>
<dbReference type="PROSITE" id="PS50237">
    <property type="entry name" value="HECT"/>
    <property type="match status" value="1"/>
</dbReference>
<evidence type="ECO:0000313" key="10">
    <source>
        <dbReference type="EMBL" id="EDK31553.2"/>
    </source>
</evidence>
<feature type="region of interest" description="Disordered" evidence="8">
    <location>
        <begin position="1724"/>
        <end position="1746"/>
    </location>
</feature>
<dbReference type="EC" id="2.3.2.26" evidence="3"/>
<accession>A4VDG4</accession>
<sequence length="4211" mass="498733">MIDQYSIIVEPKYQVSICKDILRDFSKKSVLEPQVKFIKQSLIQQIEKIDEKQDESINILRRIFDKECEKIINLEDFALNFAVQEKLEQIWQQQSTRFIEQMKENYKNRQEAEFNLLNLLNFIYLIIKRHNSSGQSCNFFLYLWKQTPLSPSIFDVFIYCDDWELSYRIIQILQDIKFEEAIKFQIKPSIVQQSFEQQIHMGFYLFTNIVIAMTSQNHFHHKNRYNSLVEYKYDEVILFKKRGSSSFLVTNLQNLNLGQGDIIYKFDISSQNNEKRNQSLWDHFLQTIGEQTYLESNKSQKQIEIFEAFIEFKYAVLCKENFNQAAYFQIFYRRLASFASSNKLSILKNFCLQYMKREIHFNYIQRQNISQFSLYLIKDIIQKLEKKGWIYRNGEEVQQDEVQQLKKDQLFRLAWDIILYENGNILHYLQEQYKIESDLFGKIEDFIFQYYLNTKNNAFIYTYEDMQFPNGANIDTSSGFFQLFFQQFKNCYEKIIFSNDNCPVKKKLHDYDNSITVWQIQMLTNVLNQPETFQGKQGIISQIQYNELIRRYNDQFRITITDLFKDIFIMILDRCLDTQNNNQLTDIFIHRFVINCSSLISDQKKLEIIQLKGVQYFDQLFQQILTCKNRHAAFTFLMLLEHSSEVLRNQIIEFIVTSKQTPLFQPVLIEEDKQNPQMNSSQSQDIEEKSEKDPQVEQEDVEQIRKNIILSVAESLIKDYGFCYDIFMNLSKTDPFSLNCKQDLEKNNKIYNLYVKYYPQIYLNKGTVMMHTQFFNQPGIKLQLRNQLLKSGVLQAIVEKIEMDYELELNYYINNIKKENLICKQTYKTMLNAKYTFLIHNTKQYIDTTMTLCNNNATPSEKKEIKEEILKHSFLLLRLLLSLNNLFTYGLSTSLSYLSNIRVTVLRFVEIITSNTSEDVDFNPLLQILFRGLENQKSKSNQSSSCISLDKVVNEFSYGNYMLNKQRIQQLFQNFTLVSNFYFDQEGFLSRIQNSAEAQLVNEARNIETISFILKKIIKQLSDSSKKQLITKYFQRYHLNNINNCYQIAASVQRKYVKELFKLKLDDILIQRNLHYFLEENSRKQALINFINDEEQLKIFYKRTKCFLNVTRFGLSIDVHGACAEQMQAFVFIRDSIIQSFNYVFFGSVDAPKIFKKQKQTLQQEQQIKQQKDDNFAINNSQRNNKKNRNGNKQDKGKNGLILFLKSKSTTFNQKIVINQFVCMKYFNPLQKMMHFHLQSQFNAKSKKKVLYIESNSFINSIIHLFKNSLYHIQQCKEAFAKNQSQQPNFITGGAGGGGSSNINIGYLDVNLYSKKSCLAMSSFVQLIFQEFSVFLMHRFSGRDQSQENVQTKKEKPDEKTPLLEDTRQLVESVENVFSGQRRNINNNQLIFQDDNQFDDTTLSQLSSESMIDIFEEEISTLGEEDINLEEIIQINQDNNQLDYFSKSFESEQSIDDDDEFLESEENNPINKNSNQENSTQNSPENLNSDQNSLNSQTINHDSKNVDVIDQISAERPNSQNQNDQEQQIQQDALKNINQSQKDDDAEQIELEEQIYADKLEYEINQNKKFSQNGDFDQFQQKQEQFYLQDKNQHNSNLMENENQTLKNSLEISKAEHIKQRETLKKQKYEIYFIKLKYLLSIILNNLQQIETCDVSAIMIKIQEKQIGLKIDRLKAIQFFEILFDSIEQFDLYEAISFKQFMNNFYHPTFKDDLKIDSKHEQIKVQDNQKSENKSNSPRKNPKESECQVEFSELQNEIAEQINQNEKATIAQQKSNEIIDLEINKKQQEEDEKKKEQQFASIIQKINEKIKKNKLMFLDITVLNSNQSEKIIQNCKTVLNYIQDELIPEIQNINKTIQENIEFLKSSDQNQQQSIQNAIQDRKCKIINIIITLSVISYYLQFQLIKESEEKKIKQTFKIMSRSISIFQYCQDQVNSENFYLNESVYLQNQCQKKISLVQQNLAQRFMQLSFQLILVQREQSIKLFIHYNILQIARDIKISQVEVFRNNLSLVIYSIIYEIFNTPYNYCNNIEFSIKNHILTCSKSNYQKFQFSEKYAQPLDLNSYYNEAKQLIMKGPKNFMKAFYQIMSFDKQKKQKLKCLIKKKYRNKWCYPIKLDENQQKVIYQLFEICQNNEMEGQIYEGMAKQQDTLAGSNNYLVDEIETNCMNNFCFGKIILNLLQYYPCLVEFGQKIPEYQKILIDFMLQDSMGATKRLVKLYFTIYSLYHNNLNLIDDYWNLYINYIDQSISDWLVSTKNLQKLFQQLHMIDLLQETSAHLKFEQGLQYMKRFLQNILTKLWDGKQLSNNQCQKQDDLYYFQNYLNIPSLFAVFYKNYLKNCLYNLGFDDIFNQTQIYDYLKELKYCLQMTSMQNYIPALNNIFKQQNNQSNNNSTQNLIEKTTNQVQEQQVESNRQDTNLNNLSISQMDNIHQINLDQNRIDEIQLVSQEFPFALEDQDRTQEAQQEQLNEQMLTCCQQESEDQEPISMQQQSSQNNLQNGLDSQSNNKLQESFNEFSKQQQIIKRQDDEKENLQKCDISELTNMQSSSENDLFEGLKELQYGLKIDGAAIPTNYVFQVGIKYCGIVENKFCNQQSLSQFMGRDIQVIINDSSQYIMTNTYYKTKWKNSYNQFPLSQQNLQASLQKYFQKIPTENTKFSLLKEVNKIALFKYQQIQLKIQNQKGKDFIENKQLFKILSNKRNNNKQIHSGLDIDKNEQTAIKKLLAEEKKQSILDDSPKSNSQSKQQASDKKSSSKFKSYEAFKDQELSSDEEEKEKEDGLLTEIYENNKEIIINYYTNKLANDEQQKEQLQEVIQKHIQEVKKLLRPVKASEIRNKILTVIAKYFYYDVSYICQRIKETLANNSFTFVKELFEYFAPFNNDIFLQNEVTSLQKVSESNAQIVKTFITLFNQLFPGQNLLNVLPIKDDSTNHLKILIQGKEYPFLQNRNPYTIEKASKNKFDKKIADIIVDQTKKINQYNQKVKQQLQQNKTKVDTSISTKQLINQFLSPTSIKEEDSLINYQTINIYSVMNNQKSEIKLRKSYFDIIFGEQFQDLLIEFPNQIIEVSLTMQEQLCCEEDYLATIQSSSDQYEFLLIFFQHPENRKYLMKQMKLKMEILQNNKQKQFEENNQNKSSVYNLQDLGEQNNQLQFNSYQRKNYSFEELKTMLQNRYLLFLNLLISNNEGIYELFLDSGDDFSIQTKETDNIQRYKENEFISVDSKINRNYKDEKQSSMIQNFIREMGKSEYTIKSIQHQKTIKSNYKLFVTFYTLWFDRSFLYFKESFEPFFDEQTLKKRESSINKFILNQDFIKVYTAMLLNDLNSTNYKAKINFHIEKIMINLNKEIIFSLIKEISNVIVEQIEPVVNKLLECIKRIYKQMKSDLGNNPQNLEKIDNNDRDVYYNSFQQQSSKYVDNLHSKCDKQFYLIKYMNNLFKIMIEQKVQSEFPVQFKQQIINNIFDCKPKLNEFNTEERKIFNDIQQHLTHTNEEPIIDDNIQSNKQINQEQSHLNAPLQNVIQFQEFENEPIDLLKKNNTFNNQILSNKEYISADNYYQRLLECLRNYEESIKEKYEEILLDSGCFNLYSQILIFSKYYSISLQAGLIYNDRQSKYFSNYSYFSKSYQSLFYLYKIIHSNHYSQVDSIIKGSKDLDDVEECFDFPSDSSIDQNEFLLTLQRQSLSRTSDLPKEVDLADEERKDKNTQLHHNYNYADHIYQTVSSVSLQEKEENTSSLLQNHHLNIQNNSDKKEQFGNQEHYSNKLIKTAHNLEEGFDDEDFLGLNSISLQELNLSNAVRYHELFKFFIRLENVIYFCIVRTPQDFAKIITQPLKDIQNRYSLHLKKMLIVSQTKFRVKKNINNNYTSNSSITIDRTKMVEESIPAVMTIKSEQLCLNTLYVKWKYESGIDEGGPRREWFSLIFNQLLDPNFGLFVQSKKNYTYMPNPFSFLVPDHLIYFKFLGILLGKAFLENYPVQANFAKPFLKLFLKKKIVISDIEEIDPELYKNLNWLLKNQINADEIDINFAYDKFYAGQKYEIELKKNGRNMQVCNQNKKEYVKSICHAKLIREIYYQAHAITSGFKEIVCEDLLQILDEQMLSFIFSGNPEISIPELKETIQLQGYTKNDKQIKWLFEILESFNNYEKSCFIFFITGSMNLPHGGFKQFPITITLTQKVERLPVSHTCANSIDLPNYPTKERLEDALRKALFECQGFELA</sequence>
<dbReference type="GO" id="GO:0008237">
    <property type="term" value="F:metallopeptidase activity"/>
    <property type="evidence" value="ECO:0007669"/>
    <property type="project" value="UniProtKB-KW"/>
</dbReference>